<evidence type="ECO:0000313" key="2">
    <source>
        <dbReference type="WBParaSite" id="PSAMB.scaffold294size58623.g4476.t1"/>
    </source>
</evidence>
<keyword evidence="1" id="KW-1185">Reference proteome</keyword>
<reference evidence="2" key="1">
    <citation type="submission" date="2022-11" db="UniProtKB">
        <authorList>
            <consortium name="WormBaseParasite"/>
        </authorList>
    </citation>
    <scope>IDENTIFICATION</scope>
</reference>
<dbReference type="WBParaSite" id="PSAMB.scaffold294size58623.g4476.t1">
    <property type="protein sequence ID" value="PSAMB.scaffold294size58623.g4476.t1"/>
    <property type="gene ID" value="PSAMB.scaffold294size58623.g4476"/>
</dbReference>
<sequence length="273" mass="31183">MPSSGLISRLFGRKRLLSRKSSYEIDEKRIRQPPLPDTLLQMIFAASSPFDLIQWRAVSKDVCRLIDIRFASVHQLEVRKADINTTLASAPGVWHRHPSAQVLMQLTDGKATLVVDEQWTTRDVSSVAEALHLFHRNVRSVQLDAPIVELVVVALSAMELNRWYAFLCYMKAFNSTELHLMYNWTKSKGVYFPMAENLTVRTTAEQSCHLARVVDYGVCSKHIIDRQKVKKLCVQLVDVKECKGLVSQHICTFRNWIGTIGFDSRYSQQCLGE</sequence>
<dbReference type="AlphaFoldDB" id="A0A914W097"/>
<accession>A0A914W097</accession>
<name>A0A914W097_9BILA</name>
<protein>
    <submittedName>
        <fullName evidence="2">F-box domain-containing protein</fullName>
    </submittedName>
</protein>
<evidence type="ECO:0000313" key="1">
    <source>
        <dbReference type="Proteomes" id="UP000887566"/>
    </source>
</evidence>
<dbReference type="Proteomes" id="UP000887566">
    <property type="component" value="Unplaced"/>
</dbReference>
<organism evidence="1 2">
    <name type="scientific">Plectus sambesii</name>
    <dbReference type="NCBI Taxonomy" id="2011161"/>
    <lineage>
        <taxon>Eukaryota</taxon>
        <taxon>Metazoa</taxon>
        <taxon>Ecdysozoa</taxon>
        <taxon>Nematoda</taxon>
        <taxon>Chromadorea</taxon>
        <taxon>Plectida</taxon>
        <taxon>Plectina</taxon>
        <taxon>Plectoidea</taxon>
        <taxon>Plectidae</taxon>
        <taxon>Plectus</taxon>
    </lineage>
</organism>
<proteinExistence type="predicted"/>